<dbReference type="EMBL" id="MUKV01000040">
    <property type="protein sequence ID" value="OQS33231.1"/>
    <property type="molecule type" value="Genomic_DNA"/>
</dbReference>
<gene>
    <name evidence="4" type="ORF">B0T45_20670</name>
</gene>
<feature type="domain" description="Beta-lactamase-related" evidence="3">
    <location>
        <begin position="31"/>
        <end position="351"/>
    </location>
</feature>
<comment type="similarity">
    <text evidence="1">Belongs to the beta-lactamase family.</text>
</comment>
<comment type="caution">
    <text evidence="4">The sequence shown here is derived from an EMBL/GenBank/DDBJ whole genome shotgun (WGS) entry which is preliminary data.</text>
</comment>
<name>A0A1W0CF05_9NEIS</name>
<dbReference type="InterPro" id="IPR051478">
    <property type="entry name" value="Beta-lactamase-like_AB/R"/>
</dbReference>
<evidence type="ECO:0000256" key="1">
    <source>
        <dbReference type="ARBA" id="ARBA00038473"/>
    </source>
</evidence>
<evidence type="ECO:0000313" key="5">
    <source>
        <dbReference type="Proteomes" id="UP000192721"/>
    </source>
</evidence>
<reference evidence="4 5" key="1">
    <citation type="submission" date="2017-02" db="EMBL/GenBank/DDBJ databases">
        <title>Chromobacterium haemolyticum H5244.</title>
        <authorList>
            <person name="Gulvik C.A."/>
        </authorList>
    </citation>
    <scope>NUCLEOTIDE SEQUENCE [LARGE SCALE GENOMIC DNA]</scope>
    <source>
        <strain evidence="4 5">H5244</strain>
    </source>
</reference>
<accession>A0A1W0CF05</accession>
<dbReference type="PANTHER" id="PTHR22935:SF95">
    <property type="entry name" value="BETA-LACTAMASE-LIKE 1-RELATED"/>
    <property type="match status" value="1"/>
</dbReference>
<dbReference type="NCBIfam" id="NF007943">
    <property type="entry name" value="PRK10662.1"/>
    <property type="match status" value="1"/>
</dbReference>
<dbReference type="SUPFAM" id="SSF56601">
    <property type="entry name" value="beta-lactamase/transpeptidase-like"/>
    <property type="match status" value="1"/>
</dbReference>
<sequence>MRTKGFISLALAALPAASLAAMPIAQLNQHAERIFKDSQAVGMVMVVIDKQGSLQRFYGETRPGSRQTPDANSLLRIASLSKLMTSEVLAAMVLDQRLKLDDPLQKFAPAGARPAKALGGQPITLLHLATHTSGLPRELPGVKPRDTPVFVWPNQQQRWRWLVKTKTRFAPGQSAQYSNLAYDYLADALAIAAGKPYPTLLRDTVTGPLAMRDTTFSPSPAQCARLLRGVETSPCVNTSAAIGSGGVYSTAADMQRWLQDLVRPQNEQRKRLYQQTFQMRYQRAELHSLTGMDVPGKADALGLGWVALREQPNAQPFLQKTAGGGGFFSYVAIDPQRQTAVWVALTRGKQTRYQAMSDGVNQLLLALNRS</sequence>
<dbReference type="PANTHER" id="PTHR22935">
    <property type="entry name" value="PENICILLIN-BINDING PROTEIN"/>
    <property type="match status" value="1"/>
</dbReference>
<dbReference type="GO" id="GO:0004180">
    <property type="term" value="F:carboxypeptidase activity"/>
    <property type="evidence" value="ECO:0007669"/>
    <property type="project" value="UniProtKB-KW"/>
</dbReference>
<dbReference type="Pfam" id="PF00144">
    <property type="entry name" value="Beta-lactamase"/>
    <property type="match status" value="1"/>
</dbReference>
<feature type="chain" id="PRO_5010701484" evidence="2">
    <location>
        <begin position="21"/>
        <end position="370"/>
    </location>
</feature>
<dbReference type="AlphaFoldDB" id="A0A1W0CF05"/>
<evidence type="ECO:0000259" key="3">
    <source>
        <dbReference type="Pfam" id="PF00144"/>
    </source>
</evidence>
<dbReference type="InterPro" id="IPR012338">
    <property type="entry name" value="Beta-lactam/transpept-like"/>
</dbReference>
<feature type="signal peptide" evidence="2">
    <location>
        <begin position="1"/>
        <end position="20"/>
    </location>
</feature>
<protein>
    <submittedName>
        <fullName evidence="4">D-alanyl-D-alanine-carboxypeptidase/endopeptidase AmpH</fullName>
    </submittedName>
</protein>
<dbReference type="RefSeq" id="WP_081556764.1">
    <property type="nucleotide sequence ID" value="NZ_MUKV01000040.1"/>
</dbReference>
<keyword evidence="2" id="KW-0732">Signal</keyword>
<proteinExistence type="inferred from homology"/>
<evidence type="ECO:0000256" key="2">
    <source>
        <dbReference type="SAM" id="SignalP"/>
    </source>
</evidence>
<dbReference type="Proteomes" id="UP000192721">
    <property type="component" value="Unassembled WGS sequence"/>
</dbReference>
<evidence type="ECO:0000313" key="4">
    <source>
        <dbReference type="EMBL" id="OQS33231.1"/>
    </source>
</evidence>
<organism evidence="4 5">
    <name type="scientific">Chromobacterium haemolyticum</name>
    <dbReference type="NCBI Taxonomy" id="394935"/>
    <lineage>
        <taxon>Bacteria</taxon>
        <taxon>Pseudomonadati</taxon>
        <taxon>Pseudomonadota</taxon>
        <taxon>Betaproteobacteria</taxon>
        <taxon>Neisseriales</taxon>
        <taxon>Chromobacteriaceae</taxon>
        <taxon>Chromobacterium</taxon>
    </lineage>
</organism>
<keyword evidence="4" id="KW-0121">Carboxypeptidase</keyword>
<keyword evidence="4" id="KW-0645">Protease</keyword>
<dbReference type="InterPro" id="IPR001466">
    <property type="entry name" value="Beta-lactam-related"/>
</dbReference>
<keyword evidence="4" id="KW-0378">Hydrolase</keyword>
<dbReference type="Gene3D" id="3.40.710.10">
    <property type="entry name" value="DD-peptidase/beta-lactamase superfamily"/>
    <property type="match status" value="1"/>
</dbReference>